<dbReference type="InterPro" id="IPR009508">
    <property type="entry name" value="Transcrpt_activator_Churchill"/>
</dbReference>
<dbReference type="AlphaFoldDB" id="A0A315VVW4"/>
<keyword evidence="5" id="KW-0862">Zinc</keyword>
<keyword evidence="7" id="KW-0010">Activator</keyword>
<evidence type="ECO:0000256" key="5">
    <source>
        <dbReference type="ARBA" id="ARBA00022833"/>
    </source>
</evidence>
<gene>
    <name evidence="9" type="ORF">CCH79_00000460</name>
</gene>
<dbReference type="GO" id="GO:0008270">
    <property type="term" value="F:zinc ion binding"/>
    <property type="evidence" value="ECO:0007669"/>
    <property type="project" value="InterPro"/>
</dbReference>
<dbReference type="Proteomes" id="UP000250572">
    <property type="component" value="Unassembled WGS sequence"/>
</dbReference>
<evidence type="ECO:0000256" key="1">
    <source>
        <dbReference type="ARBA" id="ARBA00009577"/>
    </source>
</evidence>
<evidence type="ECO:0000256" key="2">
    <source>
        <dbReference type="ARBA" id="ARBA00021000"/>
    </source>
</evidence>
<dbReference type="GO" id="GO:0008543">
    <property type="term" value="P:fibroblast growth factor receptor signaling pathway"/>
    <property type="evidence" value="ECO:0007669"/>
    <property type="project" value="TreeGrafter"/>
</dbReference>
<protein>
    <recommendedName>
        <fullName evidence="2">Protein Churchill</fullName>
    </recommendedName>
</protein>
<dbReference type="PANTHER" id="PTHR31931:SF2">
    <property type="entry name" value="PROTEIN CHURCHILL"/>
    <property type="match status" value="1"/>
</dbReference>
<evidence type="ECO:0000256" key="7">
    <source>
        <dbReference type="ARBA" id="ARBA00023159"/>
    </source>
</evidence>
<dbReference type="GO" id="GO:0045893">
    <property type="term" value="P:positive regulation of DNA-templated transcription"/>
    <property type="evidence" value="ECO:0007669"/>
    <property type="project" value="InterPro"/>
</dbReference>
<evidence type="ECO:0000313" key="9">
    <source>
        <dbReference type="EMBL" id="PWA27716.1"/>
    </source>
</evidence>
<dbReference type="InterPro" id="IPR038543">
    <property type="entry name" value="Churchill_sf"/>
</dbReference>
<keyword evidence="10" id="KW-1185">Reference proteome</keyword>
<dbReference type="Pfam" id="PF06573">
    <property type="entry name" value="Churchill"/>
    <property type="match status" value="1"/>
</dbReference>
<comment type="caution">
    <text evidence="9">The sequence shown here is derived from an EMBL/GenBank/DDBJ whole genome shotgun (WGS) entry which is preliminary data.</text>
</comment>
<evidence type="ECO:0000256" key="6">
    <source>
        <dbReference type="ARBA" id="ARBA00023015"/>
    </source>
</evidence>
<dbReference type="Gene3D" id="2.60.40.4240">
    <property type="entry name" value="Transcription activator, Churchill"/>
    <property type="match status" value="1"/>
</dbReference>
<keyword evidence="3" id="KW-0217">Developmental protein</keyword>
<dbReference type="PANTHER" id="PTHR31931">
    <property type="entry name" value="PROTEIN CHURCHILL"/>
    <property type="match status" value="1"/>
</dbReference>
<evidence type="ECO:0000256" key="8">
    <source>
        <dbReference type="ARBA" id="ARBA00023163"/>
    </source>
</evidence>
<keyword evidence="8" id="KW-0804">Transcription</keyword>
<evidence type="ECO:0000256" key="4">
    <source>
        <dbReference type="ARBA" id="ARBA00022723"/>
    </source>
</evidence>
<organism evidence="9 10">
    <name type="scientific">Gambusia affinis</name>
    <name type="common">Western mosquitofish</name>
    <name type="synonym">Heterandria affinis</name>
    <dbReference type="NCBI Taxonomy" id="33528"/>
    <lineage>
        <taxon>Eukaryota</taxon>
        <taxon>Metazoa</taxon>
        <taxon>Chordata</taxon>
        <taxon>Craniata</taxon>
        <taxon>Vertebrata</taxon>
        <taxon>Euteleostomi</taxon>
        <taxon>Actinopterygii</taxon>
        <taxon>Neopterygii</taxon>
        <taxon>Teleostei</taxon>
        <taxon>Neoteleostei</taxon>
        <taxon>Acanthomorphata</taxon>
        <taxon>Ovalentaria</taxon>
        <taxon>Atherinomorphae</taxon>
        <taxon>Cyprinodontiformes</taxon>
        <taxon>Poeciliidae</taxon>
        <taxon>Poeciliinae</taxon>
        <taxon>Gambusia</taxon>
    </lineage>
</organism>
<keyword evidence="6" id="KW-0805">Transcription regulation</keyword>
<dbReference type="EMBL" id="NHOQ01001000">
    <property type="protein sequence ID" value="PWA27716.1"/>
    <property type="molecule type" value="Genomic_DNA"/>
</dbReference>
<dbReference type="STRING" id="33528.ENSGAFP00000020601"/>
<proteinExistence type="inferred from homology"/>
<comment type="similarity">
    <text evidence="1">Belongs to the Churchill family.</text>
</comment>
<keyword evidence="4" id="KW-0479">Metal-binding</keyword>
<name>A0A315VVW4_GAMAF</name>
<sequence>MGAGQFSLSRSFCLLVCSILLLCAAILSVVVPVLPPSFSIRPAWLPDAQCSPDLLQHGANTNIPYRSRTAGFVFRMPWSQTVNMCSGCVHKEYPDRGNTCLENGSYLMNYLGCANCHQRDFVLISNKATEDDDGEEIVTYDHVCKNCDHVIARHEYTFSVVDEYQEYTMLCMLCGKAEDSISVLPDDPRQSAPLF</sequence>
<evidence type="ECO:0000256" key="3">
    <source>
        <dbReference type="ARBA" id="ARBA00022473"/>
    </source>
</evidence>
<evidence type="ECO:0000313" key="10">
    <source>
        <dbReference type="Proteomes" id="UP000250572"/>
    </source>
</evidence>
<accession>A0A315VVW4</accession>
<reference evidence="9 10" key="1">
    <citation type="journal article" date="2018" name="G3 (Bethesda)">
        <title>A High-Quality Reference Genome for the Invasive Mosquitofish Gambusia affinis Using a Chicago Library.</title>
        <authorList>
            <person name="Hoffberg S.L."/>
            <person name="Troendle N.J."/>
            <person name="Glenn T.C."/>
            <person name="Mahmud O."/>
            <person name="Louha S."/>
            <person name="Chalopin D."/>
            <person name="Bennetzen J.L."/>
            <person name="Mauricio R."/>
        </authorList>
    </citation>
    <scope>NUCLEOTIDE SEQUENCE [LARGE SCALE GENOMIC DNA]</scope>
    <source>
        <strain evidence="9">NE01/NJP1002.9</strain>
        <tissue evidence="9">Muscle</tissue>
    </source>
</reference>